<evidence type="ECO:0000313" key="4">
    <source>
        <dbReference type="EMBL" id="KAG5490712.1"/>
    </source>
</evidence>
<comment type="caution">
    <text evidence="4">The sequence shown here is derived from an EMBL/GenBank/DDBJ whole genome shotgun (WGS) entry which is preliminary data.</text>
</comment>
<keyword evidence="1" id="KW-1133">Transmembrane helix</keyword>
<sequence>MIRRMSARLVPLRFLALLLVSLLCASVDAATSIHAGVYVKLLPGKEFCTDYHAYRDPQGDPVLVTFQHRCIDPRLAGISTKLYAPSSAAFKRGPEIPLRDNIDTFGDISQIFFYAEQTGTYKMCFLLPLRKPAMRFEMSFSAANDIVEPPKLEDGAVVVDKPPEMADYADRLRMLNLSVETTVDELRMYQTRRYFFDHTVNSAFYLCILSVVLNMFIALGLSVWSKRYLEQYFIKQKIA</sequence>
<feature type="chain" id="PRO_5032432231" description="GOLD domain-containing protein" evidence="2">
    <location>
        <begin position="30"/>
        <end position="239"/>
    </location>
</feature>
<protein>
    <recommendedName>
        <fullName evidence="3">GOLD domain-containing protein</fullName>
    </recommendedName>
</protein>
<dbReference type="SMART" id="SM01190">
    <property type="entry name" value="EMP24_GP25L"/>
    <property type="match status" value="1"/>
</dbReference>
<dbReference type="Pfam" id="PF01105">
    <property type="entry name" value="EMP24_GP25L"/>
    <property type="match status" value="1"/>
</dbReference>
<keyword evidence="5" id="KW-1185">Reference proteome</keyword>
<accession>A0A836HQN9</accession>
<evidence type="ECO:0000256" key="2">
    <source>
        <dbReference type="SAM" id="SignalP"/>
    </source>
</evidence>
<organism evidence="4 5">
    <name type="scientific">Porcisia hertigi</name>
    <dbReference type="NCBI Taxonomy" id="2761500"/>
    <lineage>
        <taxon>Eukaryota</taxon>
        <taxon>Discoba</taxon>
        <taxon>Euglenozoa</taxon>
        <taxon>Kinetoplastea</taxon>
        <taxon>Metakinetoplastina</taxon>
        <taxon>Trypanosomatida</taxon>
        <taxon>Trypanosomatidae</taxon>
        <taxon>Leishmaniinae</taxon>
        <taxon>Porcisia</taxon>
    </lineage>
</organism>
<gene>
    <name evidence="4" type="ORF">JKF63_00834</name>
</gene>
<feature type="transmembrane region" description="Helical" evidence="1">
    <location>
        <begin position="203"/>
        <end position="224"/>
    </location>
</feature>
<dbReference type="KEGG" id="phet:94286960"/>
<evidence type="ECO:0000313" key="5">
    <source>
        <dbReference type="Proteomes" id="UP000674318"/>
    </source>
</evidence>
<evidence type="ECO:0000256" key="1">
    <source>
        <dbReference type="SAM" id="Phobius"/>
    </source>
</evidence>
<dbReference type="InterPro" id="IPR009038">
    <property type="entry name" value="GOLD_dom"/>
</dbReference>
<dbReference type="RefSeq" id="XP_067753040.1">
    <property type="nucleotide sequence ID" value="XM_067896883.1"/>
</dbReference>
<reference evidence="4 5" key="1">
    <citation type="submission" date="2021-02" db="EMBL/GenBank/DDBJ databases">
        <title>Porcisia hertigi Genome sequencing and assembly.</title>
        <authorList>
            <person name="Almutairi H."/>
            <person name="Gatherer D."/>
        </authorList>
    </citation>
    <scope>NUCLEOTIDE SEQUENCE [LARGE SCALE GENOMIC DNA]</scope>
    <source>
        <strain evidence="4 5">C119</strain>
    </source>
</reference>
<keyword evidence="1" id="KW-0812">Transmembrane</keyword>
<feature type="signal peptide" evidence="2">
    <location>
        <begin position="1"/>
        <end position="29"/>
    </location>
</feature>
<keyword evidence="2" id="KW-0732">Signal</keyword>
<dbReference type="EMBL" id="JAFJZO010000036">
    <property type="protein sequence ID" value="KAG5490712.1"/>
    <property type="molecule type" value="Genomic_DNA"/>
</dbReference>
<keyword evidence="1" id="KW-0472">Membrane</keyword>
<proteinExistence type="predicted"/>
<feature type="domain" description="GOLD" evidence="3">
    <location>
        <begin position="36"/>
        <end position="234"/>
    </location>
</feature>
<dbReference type="Proteomes" id="UP000674318">
    <property type="component" value="Unassembled WGS sequence"/>
</dbReference>
<dbReference type="AlphaFoldDB" id="A0A836HQN9"/>
<dbReference type="OrthoDB" id="269988at2759"/>
<evidence type="ECO:0000259" key="3">
    <source>
        <dbReference type="SMART" id="SM01190"/>
    </source>
</evidence>
<dbReference type="GeneID" id="94286960"/>
<name>A0A836HQN9_9TRYP</name>